<keyword evidence="2" id="KW-0378">Hydrolase</keyword>
<dbReference type="PANTHER" id="PTHR43817">
    <property type="entry name" value="GLYCOSYL HYDROLASE"/>
    <property type="match status" value="1"/>
</dbReference>
<keyword evidence="6" id="KW-0238">DNA-binding</keyword>
<feature type="chain" id="PRO_5029503726" evidence="3">
    <location>
        <begin position="25"/>
        <end position="1109"/>
    </location>
</feature>
<evidence type="ECO:0000256" key="2">
    <source>
        <dbReference type="ARBA" id="ARBA00022801"/>
    </source>
</evidence>
<dbReference type="Proteomes" id="UP000422221">
    <property type="component" value="Unassembled WGS sequence"/>
</dbReference>
<dbReference type="Pfam" id="PF17132">
    <property type="entry name" value="Glyco_hydro_106"/>
    <property type="match status" value="1"/>
</dbReference>
<organism evidence="6 7">
    <name type="scientific">Bacteroides salyersiae</name>
    <dbReference type="NCBI Taxonomy" id="291644"/>
    <lineage>
        <taxon>Bacteria</taxon>
        <taxon>Pseudomonadati</taxon>
        <taxon>Bacteroidota</taxon>
        <taxon>Bacteroidia</taxon>
        <taxon>Bacteroidales</taxon>
        <taxon>Bacteroidaceae</taxon>
        <taxon>Bacteroides</taxon>
    </lineage>
</organism>
<dbReference type="InterPro" id="IPR008979">
    <property type="entry name" value="Galactose-bd-like_sf"/>
</dbReference>
<dbReference type="Pfam" id="PF00754">
    <property type="entry name" value="F5_F8_type_C"/>
    <property type="match status" value="1"/>
</dbReference>
<dbReference type="Gene3D" id="2.60.120.260">
    <property type="entry name" value="Galactose-binding domain-like"/>
    <property type="match status" value="2"/>
</dbReference>
<evidence type="ECO:0000259" key="4">
    <source>
        <dbReference type="Pfam" id="PF00754"/>
    </source>
</evidence>
<gene>
    <name evidence="6" type="ORF">F3F73_01580</name>
</gene>
<keyword evidence="1 3" id="KW-0732">Signal</keyword>
<dbReference type="PANTHER" id="PTHR43817:SF1">
    <property type="entry name" value="HYDROLASE, FAMILY 43, PUTATIVE (AFU_ORTHOLOGUE AFUA_3G01660)-RELATED"/>
    <property type="match status" value="1"/>
</dbReference>
<dbReference type="SUPFAM" id="SSF49785">
    <property type="entry name" value="Galactose-binding domain-like"/>
    <property type="match status" value="2"/>
</dbReference>
<protein>
    <submittedName>
        <fullName evidence="6">DNA-binding protein</fullName>
    </submittedName>
</protein>
<dbReference type="EMBL" id="VWMK01000001">
    <property type="protein sequence ID" value="KAA3770663.1"/>
    <property type="molecule type" value="Genomic_DNA"/>
</dbReference>
<dbReference type="NCBIfam" id="NF045579">
    <property type="entry name" value="rhamnoside_JR"/>
    <property type="match status" value="1"/>
</dbReference>
<dbReference type="AlphaFoldDB" id="A0A7J4XPG4"/>
<evidence type="ECO:0000256" key="1">
    <source>
        <dbReference type="ARBA" id="ARBA00022729"/>
    </source>
</evidence>
<evidence type="ECO:0000313" key="6">
    <source>
        <dbReference type="EMBL" id="KAA3770663.1"/>
    </source>
</evidence>
<dbReference type="GO" id="GO:0003677">
    <property type="term" value="F:DNA binding"/>
    <property type="evidence" value="ECO:0007669"/>
    <property type="project" value="UniProtKB-KW"/>
</dbReference>
<feature type="signal peptide" evidence="3">
    <location>
        <begin position="1"/>
        <end position="24"/>
    </location>
</feature>
<reference evidence="6 7" key="1">
    <citation type="journal article" date="2019" name="Nat. Med.">
        <title>A library of human gut bacterial isolates paired with longitudinal multiomics data enables mechanistic microbiome research.</title>
        <authorList>
            <person name="Poyet M."/>
            <person name="Groussin M."/>
            <person name="Gibbons S.M."/>
            <person name="Avila-Pacheco J."/>
            <person name="Jiang X."/>
            <person name="Kearney S.M."/>
            <person name="Perrotta A.R."/>
            <person name="Berdy B."/>
            <person name="Zhao S."/>
            <person name="Lieberman T.D."/>
            <person name="Swanson P.K."/>
            <person name="Smith M."/>
            <person name="Roesemann S."/>
            <person name="Alexander J.E."/>
            <person name="Rich S.A."/>
            <person name="Livny J."/>
            <person name="Vlamakis H."/>
            <person name="Clish C."/>
            <person name="Bullock K."/>
            <person name="Deik A."/>
            <person name="Scott J."/>
            <person name="Pierce K.A."/>
            <person name="Xavier R.J."/>
            <person name="Alm E.J."/>
        </authorList>
    </citation>
    <scope>NUCLEOTIDE SEQUENCE [LARGE SCALE GENOMIC DNA]</scope>
    <source>
        <strain evidence="6 7">BIOML-A10</strain>
    </source>
</reference>
<name>A0A7J4XPG4_9BACE</name>
<comment type="caution">
    <text evidence="6">The sequence shown here is derived from an EMBL/GenBank/DDBJ whole genome shotgun (WGS) entry which is preliminary data.</text>
</comment>
<dbReference type="RefSeq" id="WP_130057834.1">
    <property type="nucleotide sequence ID" value="NZ_JADNPJ010000001.1"/>
</dbReference>
<feature type="domain" description="F5/8 type C" evidence="4">
    <location>
        <begin position="205"/>
        <end position="295"/>
    </location>
</feature>
<proteinExistence type="predicted"/>
<sequence length="1109" mass="126057">MKYYSKSFLLLLFLFLQFPQWTVAQSDATLRNRFLSPPEDADSWCFWYWMYGAVSREGITADLEAMKQVGLGGAYLMPIKDTEQGKEFNGTVRQLSPQWWEMLRFSMQEADRLGLKLGMHICDGFALAGGPWITPQESMQKVVWSDTIVSGGQIRSLQLPRPEAYQDYYQDIALLALPVGKSEPDIPNITTSPLINTADGFFRANASDVAAWMPLHPDTAWIQYEYSRPFTCRNIEVVLTGNNYQAHRLKLFVSDNGTDFRFVKQLTPARQGWQNTDENSTHALPPVTARYFRFTWSPEGTEPGSEDMDAAKWKPNLKIKELRLHDGPRLNQWEGKAGLVWRVASATTETELPQKDCLHRQDIIDLTGYMNSGVLTAATLPAGRWKLLRMGHTSTGHTNATGGAARGLECDKFNPQAVKKQFDHWFGRTFTEVGDELARKVLKYMHVDSWECGSQNWSVSFPDEFQKRRGYRLSDWLPLFAGIPLESAEESERVLRDVRITIAELVKDVFYETLATCAREYDCRFSAECVAPTMVSDGMLHYQKVDYPMGEFWFNSPTHDKPNDMLDAISGAHVYGKNIIQAEGFTQVRGTWNEHPALLKPLLDRNYALGINRLFFHVYVHNPWLDRRPGMTLDGIGFFFQRDQTWWEKGAKAFVDYTRRCQALLQYGHPVVDIAVFTGEEIPRRAVLPERLVPSLPGLFGSRRVESEKNRLANIGQPLRTIVGVTHSANMADPENWVNPLRGYAYDSFNKDALLCLASVDKGRICLPGGASYKVLVLPLPRPMDPDGLPLSTEVQAKVDEWRKAGIIIPELPYRFEDFAAYGLERDVIVPEDIAWTHRKGPEAEIYFLSNQRGEERHFTASLRGIKEVQPECWNPVSGEMYKARSWKCKDGRTSVELTLAAGESVFIVCYFKADQKNETIVPELPTDLSKEASTELSSELSSELSEETDILPLCFKKPWSVYFAGLNKTIRRDTLFDWTDEQDHSIRYYSGRAVYTNTFNWTDDRKMPVAYLRLGRVENIAVIKVNGVECGTAWTAPYQVEVTAALRKGKNTLEIEIINTWANAIRGMDRGEPPFNGIWTNARYRLDGTELVPAGLFGPLEMRLSVSP</sequence>
<evidence type="ECO:0000256" key="3">
    <source>
        <dbReference type="SAM" id="SignalP"/>
    </source>
</evidence>
<feature type="domain" description="Beta-mannosidase-like galactose-binding" evidence="5">
    <location>
        <begin position="982"/>
        <end position="1069"/>
    </location>
</feature>
<dbReference type="InterPro" id="IPR000421">
    <property type="entry name" value="FA58C"/>
</dbReference>
<evidence type="ECO:0000259" key="5">
    <source>
        <dbReference type="Pfam" id="PF22666"/>
    </source>
</evidence>
<dbReference type="InterPro" id="IPR054593">
    <property type="entry name" value="Beta-mannosidase-like_N2"/>
</dbReference>
<evidence type="ECO:0000313" key="7">
    <source>
        <dbReference type="Proteomes" id="UP000422221"/>
    </source>
</evidence>
<dbReference type="Pfam" id="PF22666">
    <property type="entry name" value="Glyco_hydro_2_N2"/>
    <property type="match status" value="1"/>
</dbReference>
<accession>A0A7J4XPG4</accession>
<dbReference type="GO" id="GO:0004553">
    <property type="term" value="F:hydrolase activity, hydrolyzing O-glycosyl compounds"/>
    <property type="evidence" value="ECO:0007669"/>
    <property type="project" value="UniProtKB-ARBA"/>
</dbReference>